<name>A0A494G8N1_SOLLC</name>
<dbReference type="Proteomes" id="UP000004994">
    <property type="component" value="Unassembled WGS sequence"/>
</dbReference>
<evidence type="ECO:0000313" key="3">
    <source>
        <dbReference type="Proteomes" id="UP000004994"/>
    </source>
</evidence>
<reference evidence="2" key="2">
    <citation type="submission" date="2019-04" db="UniProtKB">
        <authorList>
            <consortium name="EnsemblPlants"/>
        </authorList>
    </citation>
    <scope>IDENTIFICATION</scope>
    <source>
        <strain evidence="2">cv. Heinz 1706</strain>
    </source>
</reference>
<accession>A0A494G8N1</accession>
<reference evidence="2" key="1">
    <citation type="journal article" date="2012" name="Nature">
        <title>The tomato genome sequence provides insights into fleshy fruit evolution.</title>
        <authorList>
            <consortium name="Tomato Genome Consortium"/>
        </authorList>
    </citation>
    <scope>NUCLEOTIDE SEQUENCE [LARGE SCALE GENOMIC DNA]</scope>
    <source>
        <strain evidence="2">cv. Heinz 1706</strain>
    </source>
</reference>
<protein>
    <submittedName>
        <fullName evidence="2">Uncharacterized protein</fullName>
    </submittedName>
</protein>
<feature type="region of interest" description="Disordered" evidence="1">
    <location>
        <begin position="97"/>
        <end position="129"/>
    </location>
</feature>
<sequence>MLSSPLGSTNGRTTSGVACHHRPWIAHTEWHDITAFGQHTRSNYVGNGMPSSPLGSTHDRMTSGVACHHSPRTANTVEQRRAWNAIIAFRQHTRSNNVGRGMPSWPLDTTHGRTKSGTSSHSRTASGVACHHRPWTGNAVERHRAWHAINALGQHTQKDDVGRAIIAFW</sequence>
<organism evidence="2">
    <name type="scientific">Solanum lycopersicum</name>
    <name type="common">Tomato</name>
    <name type="synonym">Lycopersicon esculentum</name>
    <dbReference type="NCBI Taxonomy" id="4081"/>
    <lineage>
        <taxon>Eukaryota</taxon>
        <taxon>Viridiplantae</taxon>
        <taxon>Streptophyta</taxon>
        <taxon>Embryophyta</taxon>
        <taxon>Tracheophyta</taxon>
        <taxon>Spermatophyta</taxon>
        <taxon>Magnoliopsida</taxon>
        <taxon>eudicotyledons</taxon>
        <taxon>Gunneridae</taxon>
        <taxon>Pentapetalae</taxon>
        <taxon>asterids</taxon>
        <taxon>lamiids</taxon>
        <taxon>Solanales</taxon>
        <taxon>Solanaceae</taxon>
        <taxon>Solanoideae</taxon>
        <taxon>Solaneae</taxon>
        <taxon>Solanum</taxon>
        <taxon>Solanum subgen. Lycopersicon</taxon>
    </lineage>
</organism>
<dbReference type="EnsemblPlants" id="Solyc00g011175.1.1">
    <property type="protein sequence ID" value="Solyc00g011175.1.1"/>
    <property type="gene ID" value="Solyc00g011175.1"/>
</dbReference>
<feature type="compositionally biased region" description="Polar residues" evidence="1">
    <location>
        <begin position="115"/>
        <end position="125"/>
    </location>
</feature>
<dbReference type="PANTHER" id="PTHR33187">
    <property type="entry name" value="WU:FI09B08"/>
    <property type="match status" value="1"/>
</dbReference>
<proteinExistence type="predicted"/>
<dbReference type="InParanoid" id="A0A494G8N1"/>
<evidence type="ECO:0000313" key="2">
    <source>
        <dbReference type="EnsemblPlants" id="Solyc00g011175.1.1"/>
    </source>
</evidence>
<keyword evidence="3" id="KW-1185">Reference proteome</keyword>
<dbReference type="PANTHER" id="PTHR33187:SF11">
    <property type="entry name" value="AMINOTRANSFERASE-LIKE PLANT MOBILE DOMAIN-CONTAINING PROTEIN"/>
    <property type="match status" value="1"/>
</dbReference>
<dbReference type="Gramene" id="Solyc00g011175.1.1">
    <property type="protein sequence ID" value="Solyc00g011175.1.1"/>
    <property type="gene ID" value="Solyc00g011175.1"/>
</dbReference>
<evidence type="ECO:0000256" key="1">
    <source>
        <dbReference type="SAM" id="MobiDB-lite"/>
    </source>
</evidence>
<dbReference type="AlphaFoldDB" id="A0A494G8N1"/>